<keyword evidence="1 4" id="KW-0808">Transferase</keyword>
<dbReference type="GO" id="GO:0016747">
    <property type="term" value="F:acyltransferase activity, transferring groups other than amino-acyl groups"/>
    <property type="evidence" value="ECO:0007669"/>
    <property type="project" value="InterPro"/>
</dbReference>
<sequence length="145" mass="15346">MLIRPARGADAAAVAELLDQLGYPQDGTAATAGRLRSWSRDPSSAAYVADDGGEVLGVVAVHVCPFFEREGTWARITALVVAGHARGRGVGARLVAEAESFAADHGCARMEVTSSDRRTEAHAFYRGRGYADQAGASSRFLRDLP</sequence>
<dbReference type="RefSeq" id="WP_069113389.1">
    <property type="nucleotide sequence ID" value="NZ_FNUC01000003.1"/>
</dbReference>
<organism evidence="4 5">
    <name type="scientific">Jiangella alba</name>
    <dbReference type="NCBI Taxonomy" id="561176"/>
    <lineage>
        <taxon>Bacteria</taxon>
        <taxon>Bacillati</taxon>
        <taxon>Actinomycetota</taxon>
        <taxon>Actinomycetes</taxon>
        <taxon>Jiangellales</taxon>
        <taxon>Jiangellaceae</taxon>
        <taxon>Jiangella</taxon>
    </lineage>
</organism>
<evidence type="ECO:0000256" key="2">
    <source>
        <dbReference type="ARBA" id="ARBA00023315"/>
    </source>
</evidence>
<feature type="domain" description="N-acetyltransferase" evidence="3">
    <location>
        <begin position="1"/>
        <end position="145"/>
    </location>
</feature>
<evidence type="ECO:0000256" key="1">
    <source>
        <dbReference type="ARBA" id="ARBA00022679"/>
    </source>
</evidence>
<dbReference type="InterPro" id="IPR050832">
    <property type="entry name" value="Bact_Acetyltransf"/>
</dbReference>
<evidence type="ECO:0000313" key="5">
    <source>
        <dbReference type="Proteomes" id="UP000181980"/>
    </source>
</evidence>
<keyword evidence="2" id="KW-0012">Acyltransferase</keyword>
<name>A0A1H5LZD2_9ACTN</name>
<protein>
    <submittedName>
        <fullName evidence="4">Predicted N-acetyltransferase YhbS</fullName>
    </submittedName>
</protein>
<dbReference type="PANTHER" id="PTHR43877:SF2">
    <property type="entry name" value="AMINOALKYLPHOSPHONATE N-ACETYLTRANSFERASE-RELATED"/>
    <property type="match status" value="1"/>
</dbReference>
<dbReference type="OrthoDB" id="9789603at2"/>
<dbReference type="EMBL" id="FNUC01000003">
    <property type="protein sequence ID" value="SEE81837.1"/>
    <property type="molecule type" value="Genomic_DNA"/>
</dbReference>
<dbReference type="InterPro" id="IPR016181">
    <property type="entry name" value="Acyl_CoA_acyltransferase"/>
</dbReference>
<evidence type="ECO:0000313" key="4">
    <source>
        <dbReference type="EMBL" id="SEE81837.1"/>
    </source>
</evidence>
<keyword evidence="5" id="KW-1185">Reference proteome</keyword>
<accession>A0A1H5LZD2</accession>
<dbReference type="PANTHER" id="PTHR43877">
    <property type="entry name" value="AMINOALKYLPHOSPHONATE N-ACETYLTRANSFERASE-RELATED-RELATED"/>
    <property type="match status" value="1"/>
</dbReference>
<proteinExistence type="predicted"/>
<reference evidence="5" key="1">
    <citation type="submission" date="2016-10" db="EMBL/GenBank/DDBJ databases">
        <authorList>
            <person name="Varghese N."/>
            <person name="Submissions S."/>
        </authorList>
    </citation>
    <scope>NUCLEOTIDE SEQUENCE [LARGE SCALE GENOMIC DNA]</scope>
    <source>
        <strain evidence="5">DSM 45237</strain>
    </source>
</reference>
<gene>
    <name evidence="4" type="ORF">SAMN04488561_2828</name>
</gene>
<dbReference type="PROSITE" id="PS51186">
    <property type="entry name" value="GNAT"/>
    <property type="match status" value="1"/>
</dbReference>
<dbReference type="Gene3D" id="3.40.630.30">
    <property type="match status" value="1"/>
</dbReference>
<dbReference type="Pfam" id="PF00583">
    <property type="entry name" value="Acetyltransf_1"/>
    <property type="match status" value="1"/>
</dbReference>
<dbReference type="InterPro" id="IPR000182">
    <property type="entry name" value="GNAT_dom"/>
</dbReference>
<dbReference type="STRING" id="561176.SAMN04488561_2828"/>
<evidence type="ECO:0000259" key="3">
    <source>
        <dbReference type="PROSITE" id="PS51186"/>
    </source>
</evidence>
<dbReference type="AlphaFoldDB" id="A0A1H5LZD2"/>
<dbReference type="Proteomes" id="UP000181980">
    <property type="component" value="Unassembled WGS sequence"/>
</dbReference>
<dbReference type="CDD" id="cd04301">
    <property type="entry name" value="NAT_SF"/>
    <property type="match status" value="1"/>
</dbReference>
<dbReference type="SUPFAM" id="SSF55729">
    <property type="entry name" value="Acyl-CoA N-acyltransferases (Nat)"/>
    <property type="match status" value="1"/>
</dbReference>